<keyword evidence="7" id="KW-0812">Transmembrane</keyword>
<evidence type="ECO:0000256" key="2">
    <source>
        <dbReference type="ARBA" id="ARBA00022519"/>
    </source>
</evidence>
<dbReference type="SMART" id="SM00304">
    <property type="entry name" value="HAMP"/>
    <property type="match status" value="1"/>
</dbReference>
<dbReference type="SMART" id="SM00283">
    <property type="entry name" value="MA"/>
    <property type="match status" value="1"/>
</dbReference>
<dbReference type="InterPro" id="IPR004089">
    <property type="entry name" value="MCPsignal_dom"/>
</dbReference>
<dbReference type="PROSITE" id="PS50111">
    <property type="entry name" value="CHEMOTAXIS_TRANSDUC_2"/>
    <property type="match status" value="1"/>
</dbReference>
<keyword evidence="2" id="KW-0997">Cell inner membrane</keyword>
<comment type="similarity">
    <text evidence="4">Belongs to the methyl-accepting chemotaxis (MCP) protein family.</text>
</comment>
<dbReference type="Pfam" id="PF00672">
    <property type="entry name" value="HAMP"/>
    <property type="match status" value="1"/>
</dbReference>
<dbReference type="CDD" id="cd06225">
    <property type="entry name" value="HAMP"/>
    <property type="match status" value="1"/>
</dbReference>
<feature type="domain" description="T-SNARE coiled-coil homology" evidence="9">
    <location>
        <begin position="458"/>
        <end position="520"/>
    </location>
</feature>
<evidence type="ECO:0000256" key="6">
    <source>
        <dbReference type="SAM" id="Coils"/>
    </source>
</evidence>
<name>A0ABV9YVX3_9HYPH</name>
<sequence>MLALFRGLKGKFLLNGVAAAVLTAIVAIVGIWTVDQLLVALKKGEIASQAIRNHMAADMMHDALRADVLSALRAGKSGSKADKADVMKEVAEHIQTFKESVAANLALDLPPAIKAELDQVKSPLDSYASTATYVAQLGVDDPAAAEGKLPAFLNIFGQLETAMEKASETMETVLAEQTAKDAALAAQAINIMIAALVAGVVISLGMNFLTGRSVIAPLGKMTNAMSALAGGDTSVEVPAVGRKDEIGAMAAAVEVFKQNALAVGALEQEQKAQKERADAEQRAALMQIADAFEAEVLGIVNAVSSAAEHLEKNAASMSSAAEETTHQSTAVAAAAEQATNNVQTVASAAEELTTSIREIAEQVTSAARATSSATDQATSTVAIVQTLTTATQRIGEVLNLIRDVSEQTNLLALNATIEAARAGEAGRGFAVVAQEVKQLAAEASKATEEINAQIQAVQSSTTEVVSAISTISGTIKNIDHISTAIAAAIEQQGAATTEIARNIAEASSGTQEVSSNIVGVTQAAGDTSRVSAEIVDAAVDLARQADGLRSQVGSFIGRLRAA</sequence>
<proteinExistence type="inferred from homology"/>
<comment type="caution">
    <text evidence="11">The sequence shown here is derived from an EMBL/GenBank/DDBJ whole genome shotgun (WGS) entry which is preliminary data.</text>
</comment>
<evidence type="ECO:0000256" key="1">
    <source>
        <dbReference type="ARBA" id="ARBA00004429"/>
    </source>
</evidence>
<evidence type="ECO:0000259" key="9">
    <source>
        <dbReference type="PROSITE" id="PS50192"/>
    </source>
</evidence>
<dbReference type="PROSITE" id="PS50885">
    <property type="entry name" value="HAMP"/>
    <property type="match status" value="1"/>
</dbReference>
<feature type="domain" description="HAMP" evidence="10">
    <location>
        <begin position="212"/>
        <end position="265"/>
    </location>
</feature>
<dbReference type="PROSITE" id="PS50192">
    <property type="entry name" value="T_SNARE"/>
    <property type="match status" value="1"/>
</dbReference>
<evidence type="ECO:0000256" key="3">
    <source>
        <dbReference type="ARBA" id="ARBA00023224"/>
    </source>
</evidence>
<dbReference type="Gene3D" id="1.10.287.950">
    <property type="entry name" value="Methyl-accepting chemotaxis protein"/>
    <property type="match status" value="1"/>
</dbReference>
<protein>
    <submittedName>
        <fullName evidence="11">Methyl-accepting chemotaxis protein</fullName>
    </submittedName>
</protein>
<keyword evidence="12" id="KW-1185">Reference proteome</keyword>
<feature type="coiled-coil region" evidence="6">
    <location>
        <begin position="262"/>
        <end position="289"/>
    </location>
</feature>
<evidence type="ECO:0000256" key="4">
    <source>
        <dbReference type="ARBA" id="ARBA00029447"/>
    </source>
</evidence>
<dbReference type="SUPFAM" id="SSF58104">
    <property type="entry name" value="Methyl-accepting chemotaxis protein (MCP) signaling domain"/>
    <property type="match status" value="1"/>
</dbReference>
<organism evidence="11 12">
    <name type="scientific">Flaviflagellibacter deserti</name>
    <dbReference type="NCBI Taxonomy" id="2267266"/>
    <lineage>
        <taxon>Bacteria</taxon>
        <taxon>Pseudomonadati</taxon>
        <taxon>Pseudomonadota</taxon>
        <taxon>Alphaproteobacteria</taxon>
        <taxon>Hyphomicrobiales</taxon>
        <taxon>Flaviflagellibacter</taxon>
    </lineage>
</organism>
<evidence type="ECO:0000256" key="7">
    <source>
        <dbReference type="SAM" id="Phobius"/>
    </source>
</evidence>
<dbReference type="InterPro" id="IPR000727">
    <property type="entry name" value="T_SNARE_dom"/>
</dbReference>
<comment type="subcellular location">
    <subcellularLocation>
        <location evidence="1">Cell inner membrane</location>
        <topology evidence="1">Multi-pass membrane protein</topology>
    </subcellularLocation>
</comment>
<evidence type="ECO:0000313" key="11">
    <source>
        <dbReference type="EMBL" id="MFC5067013.1"/>
    </source>
</evidence>
<feature type="domain" description="Methyl-accepting transducer" evidence="8">
    <location>
        <begin position="299"/>
        <end position="528"/>
    </location>
</feature>
<keyword evidence="2" id="KW-1003">Cell membrane</keyword>
<evidence type="ECO:0000313" key="12">
    <source>
        <dbReference type="Proteomes" id="UP001595796"/>
    </source>
</evidence>
<keyword evidence="6" id="KW-0175">Coiled coil</keyword>
<dbReference type="PANTHER" id="PTHR32089:SF112">
    <property type="entry name" value="LYSOZYME-LIKE PROTEIN-RELATED"/>
    <property type="match status" value="1"/>
</dbReference>
<dbReference type="Proteomes" id="UP001595796">
    <property type="component" value="Unassembled WGS sequence"/>
</dbReference>
<evidence type="ECO:0000256" key="5">
    <source>
        <dbReference type="PROSITE-ProRule" id="PRU00284"/>
    </source>
</evidence>
<feature type="transmembrane region" description="Helical" evidence="7">
    <location>
        <begin position="12"/>
        <end position="34"/>
    </location>
</feature>
<keyword evidence="7" id="KW-1133">Transmembrane helix</keyword>
<reference evidence="12" key="1">
    <citation type="journal article" date="2019" name="Int. J. Syst. Evol. Microbiol.">
        <title>The Global Catalogue of Microorganisms (GCM) 10K type strain sequencing project: providing services to taxonomists for standard genome sequencing and annotation.</title>
        <authorList>
            <consortium name="The Broad Institute Genomics Platform"/>
            <consortium name="The Broad Institute Genome Sequencing Center for Infectious Disease"/>
            <person name="Wu L."/>
            <person name="Ma J."/>
        </authorList>
    </citation>
    <scope>NUCLEOTIDE SEQUENCE [LARGE SCALE GENOMIC DNA]</scope>
    <source>
        <strain evidence="12">CGMCC 1.16444</strain>
    </source>
</reference>
<dbReference type="Pfam" id="PF00015">
    <property type="entry name" value="MCPsignal"/>
    <property type="match status" value="1"/>
</dbReference>
<evidence type="ECO:0000259" key="10">
    <source>
        <dbReference type="PROSITE" id="PS50885"/>
    </source>
</evidence>
<keyword evidence="3 5" id="KW-0807">Transducer</keyword>
<dbReference type="Gene3D" id="6.10.340.10">
    <property type="match status" value="1"/>
</dbReference>
<gene>
    <name evidence="11" type="ORF">ACFPFW_03180</name>
</gene>
<dbReference type="RefSeq" id="WP_114957416.1">
    <property type="nucleotide sequence ID" value="NZ_JBHSJF010000003.1"/>
</dbReference>
<dbReference type="InterPro" id="IPR003660">
    <property type="entry name" value="HAMP_dom"/>
</dbReference>
<evidence type="ECO:0000259" key="8">
    <source>
        <dbReference type="PROSITE" id="PS50111"/>
    </source>
</evidence>
<accession>A0ABV9YVX3</accession>
<dbReference type="EMBL" id="JBHSJF010000003">
    <property type="protein sequence ID" value="MFC5067013.1"/>
    <property type="molecule type" value="Genomic_DNA"/>
</dbReference>
<dbReference type="PANTHER" id="PTHR32089">
    <property type="entry name" value="METHYL-ACCEPTING CHEMOTAXIS PROTEIN MCPB"/>
    <property type="match status" value="1"/>
</dbReference>
<keyword evidence="7" id="KW-0472">Membrane</keyword>